<dbReference type="Gene3D" id="3.40.630.30">
    <property type="match status" value="1"/>
</dbReference>
<dbReference type="PANTHER" id="PTHR43610">
    <property type="entry name" value="BLL6696 PROTEIN"/>
    <property type="match status" value="1"/>
</dbReference>
<reference evidence="2 3" key="1">
    <citation type="submission" date="2021-07" db="EMBL/GenBank/DDBJ databases">
        <title>Paenibacillus radiodurans sp. nov., isolated from the southeastern edge of Tengger Desert.</title>
        <authorList>
            <person name="Zhang G."/>
        </authorList>
    </citation>
    <scope>NUCLEOTIDE SEQUENCE [LARGE SCALE GENOMIC DNA]</scope>
    <source>
        <strain evidence="2 3">DT7-4</strain>
    </source>
</reference>
<dbReference type="PANTHER" id="PTHR43610:SF1">
    <property type="entry name" value="N-ACETYLTRANSFERASE DOMAIN-CONTAINING PROTEIN"/>
    <property type="match status" value="1"/>
</dbReference>
<organism evidence="2 3">
    <name type="scientific">Paenibacillus oenotherae</name>
    <dbReference type="NCBI Taxonomy" id="1435645"/>
    <lineage>
        <taxon>Bacteria</taxon>
        <taxon>Bacillati</taxon>
        <taxon>Bacillota</taxon>
        <taxon>Bacilli</taxon>
        <taxon>Bacillales</taxon>
        <taxon>Paenibacillaceae</taxon>
        <taxon>Paenibacillus</taxon>
    </lineage>
</organism>
<dbReference type="Pfam" id="PF13302">
    <property type="entry name" value="Acetyltransf_3"/>
    <property type="match status" value="1"/>
</dbReference>
<evidence type="ECO:0000313" key="3">
    <source>
        <dbReference type="Proteomes" id="UP000812277"/>
    </source>
</evidence>
<proteinExistence type="predicted"/>
<protein>
    <submittedName>
        <fullName evidence="2">GNAT family N-acetyltransferase</fullName>
    </submittedName>
</protein>
<name>A0ABS7DC93_9BACL</name>
<sequence>MMQFNELEGERVKLIPLVADHLTELYACSKHPEIWLNYPLQIASMEDMSLFIEGALKGRERGEQFPYVVYDKQLQRIIGSTRYLRISEENRNLNIGSTWLIPHVWRTSVNTEAKYLMLRYAFETLQVVRVEIITTPDNERSQRAIERLGAVREGLFRQKYNRTDYIVYSIIDSEWDRVKQSLNDRLGLAI</sequence>
<dbReference type="SUPFAM" id="SSF55729">
    <property type="entry name" value="Acyl-CoA N-acyltransferases (Nat)"/>
    <property type="match status" value="1"/>
</dbReference>
<keyword evidence="3" id="KW-1185">Reference proteome</keyword>
<dbReference type="InterPro" id="IPR000182">
    <property type="entry name" value="GNAT_dom"/>
</dbReference>
<dbReference type="EMBL" id="JAHZIJ010000026">
    <property type="protein sequence ID" value="MBW7477562.1"/>
    <property type="molecule type" value="Genomic_DNA"/>
</dbReference>
<gene>
    <name evidence="2" type="ORF">K0T92_22850</name>
</gene>
<dbReference type="InterPro" id="IPR016181">
    <property type="entry name" value="Acyl_CoA_acyltransferase"/>
</dbReference>
<accession>A0ABS7DC93</accession>
<dbReference type="RefSeq" id="WP_219874847.1">
    <property type="nucleotide sequence ID" value="NZ_JAHZIJ010000026.1"/>
</dbReference>
<comment type="caution">
    <text evidence="2">The sequence shown here is derived from an EMBL/GenBank/DDBJ whole genome shotgun (WGS) entry which is preliminary data.</text>
</comment>
<evidence type="ECO:0000259" key="1">
    <source>
        <dbReference type="Pfam" id="PF13302"/>
    </source>
</evidence>
<evidence type="ECO:0000313" key="2">
    <source>
        <dbReference type="EMBL" id="MBW7477562.1"/>
    </source>
</evidence>
<dbReference type="Proteomes" id="UP000812277">
    <property type="component" value="Unassembled WGS sequence"/>
</dbReference>
<feature type="domain" description="N-acetyltransferase" evidence="1">
    <location>
        <begin position="11"/>
        <end position="150"/>
    </location>
</feature>